<keyword evidence="2" id="KW-1185">Reference proteome</keyword>
<comment type="caution">
    <text evidence="1">The sequence shown here is derived from an EMBL/GenBank/DDBJ whole genome shotgun (WGS) entry which is preliminary data.</text>
</comment>
<dbReference type="EMBL" id="LXQA010171754">
    <property type="protein sequence ID" value="MCI29323.1"/>
    <property type="molecule type" value="Genomic_DNA"/>
</dbReference>
<evidence type="ECO:0000313" key="2">
    <source>
        <dbReference type="Proteomes" id="UP000265520"/>
    </source>
</evidence>
<dbReference type="AlphaFoldDB" id="A0A392QY80"/>
<name>A0A392QY80_9FABA</name>
<keyword evidence="1" id="KW-0560">Oxidoreductase</keyword>
<organism evidence="1 2">
    <name type="scientific">Trifolium medium</name>
    <dbReference type="NCBI Taxonomy" id="97028"/>
    <lineage>
        <taxon>Eukaryota</taxon>
        <taxon>Viridiplantae</taxon>
        <taxon>Streptophyta</taxon>
        <taxon>Embryophyta</taxon>
        <taxon>Tracheophyta</taxon>
        <taxon>Spermatophyta</taxon>
        <taxon>Magnoliopsida</taxon>
        <taxon>eudicotyledons</taxon>
        <taxon>Gunneridae</taxon>
        <taxon>Pentapetalae</taxon>
        <taxon>rosids</taxon>
        <taxon>fabids</taxon>
        <taxon>Fabales</taxon>
        <taxon>Fabaceae</taxon>
        <taxon>Papilionoideae</taxon>
        <taxon>50 kb inversion clade</taxon>
        <taxon>NPAAA clade</taxon>
        <taxon>Hologalegina</taxon>
        <taxon>IRL clade</taxon>
        <taxon>Trifolieae</taxon>
        <taxon>Trifolium</taxon>
    </lineage>
</organism>
<dbReference type="GO" id="GO:0051213">
    <property type="term" value="F:dioxygenase activity"/>
    <property type="evidence" value="ECO:0007669"/>
    <property type="project" value="UniProtKB-KW"/>
</dbReference>
<proteinExistence type="predicted"/>
<evidence type="ECO:0000313" key="1">
    <source>
        <dbReference type="EMBL" id="MCI29323.1"/>
    </source>
</evidence>
<sequence>MLVSMGHQSCGAVALWNFPTWLRNLVAHDIDGEDRPDPVDMATME</sequence>
<dbReference type="Proteomes" id="UP000265520">
    <property type="component" value="Unassembled WGS sequence"/>
</dbReference>
<protein>
    <submittedName>
        <fullName evidence="1">Alpha-dioxygenase 2-like</fullName>
    </submittedName>
</protein>
<keyword evidence="1" id="KW-0223">Dioxygenase</keyword>
<accession>A0A392QY80</accession>
<feature type="non-terminal residue" evidence="1">
    <location>
        <position position="45"/>
    </location>
</feature>
<reference evidence="1 2" key="1">
    <citation type="journal article" date="2018" name="Front. Plant Sci.">
        <title>Red Clover (Trifolium pratense) and Zigzag Clover (T. medium) - A Picture of Genomic Similarities and Differences.</title>
        <authorList>
            <person name="Dluhosova J."/>
            <person name="Istvanek J."/>
            <person name="Nedelnik J."/>
            <person name="Repkova J."/>
        </authorList>
    </citation>
    <scope>NUCLEOTIDE SEQUENCE [LARGE SCALE GENOMIC DNA]</scope>
    <source>
        <strain evidence="2">cv. 10/8</strain>
        <tissue evidence="1">Leaf</tissue>
    </source>
</reference>